<sequence>MLVLPDLLRQDTRLLQLTTPLGAEQLIPECLRGEEAISRPYELTVTAVSPDARIALKSLLGQPVLLQLMTAASRTELRPFHGHVTSARLLGADGGLARHELTIGPWCAFMDMGRDSRVFQDATVFDILDSIFNSWQNPGKLVPQWRYDIAERDIYQKRSLTCQYQESNLAFAERLMLEEGLFYWFEHGADGHTMVIADHNGAFQPNAQATVRFSQPGAVMREDSIDRWRNELRWTAGGVELGSWDYRSNDTRRVGAASALAAPGAPSLRDAPGAYAYTSREHGQRIADRQLEAIEAGREIFTGAGTVRTLSPGTTFALQDHALLDAAPDSERTFIVTRVLHLAHNNLAAEVRSVLERTLGVNALAERIAMEQGRSLHAVGTGIAERPLYRNRIDAIRSNVPYRSSTTDGHGVVLRPKPTVRGQQTAVVVGPPGAVVHTDRDHRIKVQFHWQRGEQSHSRLTHPAPDGHTGAPGDDQAGTWVRIATPMAPVAGTNWGAVAVPRIGSEVLVDFLDGDIDRPVVIGSLYNGSGATDAQNNQVAGGAGVATGNAPAWFPGEGGGHAHPATLSGLKSQALQASQSGTGAFSQLVFDDTPAEPRLALQRHARAHEGTDELNLGHLRHQTDNQRLQGAGFGAELKSAHSAALRAGQGLLMTTNARNNASGHQLDSGEASAQVEQSAELAQSMADLAQKHNAKLKDEPAPEKLSAVTGLNKSIEVLGATGGAGGGDGETGGAGQATAFSEPHLQLSSPSGIAATTPANAVVAAGSTSTVTAGQDLNFASQASAHYQVKDGISLFTYGKASATDKPNQETGLRLHAASGRMSVQSQSDVTKVTADKLVTVASIGKSVSISAKEHVMLTAQGAYLKLEGGNIMIHGPGTMVFKASMKELGGPASASPTLPALPKAENINNFMELNYRWDDLQPMVGAPYKVLFDDGTSIVGKLDAKGFARLENVPSGGGIVTYGEDEREAVLRKPRKANPLLGAKATNDEEATHLLAAYIAQEDAYFRENYFPDELDAMLGDDSDSVEGDLEYDFHYNDYLYANEAQPDDIEAEQSYREKHEGGESDDADGEEV</sequence>
<feature type="compositionally biased region" description="Acidic residues" evidence="2">
    <location>
        <begin position="1065"/>
        <end position="1074"/>
    </location>
</feature>
<dbReference type="InterPro" id="IPR028244">
    <property type="entry name" value="T6SS_Rhs_Vgr_dom"/>
</dbReference>
<dbReference type="Gene3D" id="3.55.50.10">
    <property type="entry name" value="Baseplate protein-like domains"/>
    <property type="match status" value="1"/>
</dbReference>
<feature type="domain" description="DUF2345" evidence="4">
    <location>
        <begin position="733"/>
        <end position="893"/>
    </location>
</feature>
<dbReference type="Gene3D" id="2.30.110.50">
    <property type="match status" value="1"/>
</dbReference>
<dbReference type="InterPro" id="IPR017847">
    <property type="entry name" value="T6SS_RhsGE_Vgr_subset"/>
</dbReference>
<evidence type="ECO:0000259" key="3">
    <source>
        <dbReference type="Pfam" id="PF04717"/>
    </source>
</evidence>
<dbReference type="Pfam" id="PF10106">
    <property type="entry name" value="DUF2345"/>
    <property type="match status" value="1"/>
</dbReference>
<feature type="domain" description="Putative type VI secretion system Rhs element associated Vgr" evidence="5">
    <location>
        <begin position="582"/>
        <end position="689"/>
    </location>
</feature>
<evidence type="ECO:0000313" key="7">
    <source>
        <dbReference type="Proteomes" id="UP000294359"/>
    </source>
</evidence>
<reference evidence="6 7" key="1">
    <citation type="submission" date="2019-03" db="EMBL/GenBank/DDBJ databases">
        <title>Draft Genome Sequences of Six Type Strains of the Genus Massilia.</title>
        <authorList>
            <person name="Miess H."/>
            <person name="Frediansyhah A."/>
            <person name="Gross H."/>
        </authorList>
    </citation>
    <scope>NUCLEOTIDE SEQUENCE [LARGE SCALE GENOMIC DNA]</scope>
    <source>
        <strain evidence="6 7">DSM 17505</strain>
    </source>
</reference>
<feature type="domain" description="Gp5/Type VI secretion system Vgr protein OB-fold" evidence="3">
    <location>
        <begin position="474"/>
        <end position="526"/>
    </location>
</feature>
<comment type="similarity">
    <text evidence="1">Belongs to the VgrG protein family.</text>
</comment>
<dbReference type="NCBIfam" id="TIGR01646">
    <property type="entry name" value="vgr_GE"/>
    <property type="match status" value="1"/>
</dbReference>
<evidence type="ECO:0000313" key="6">
    <source>
        <dbReference type="EMBL" id="QBQ37693.1"/>
    </source>
</evidence>
<dbReference type="InterPro" id="IPR037026">
    <property type="entry name" value="Vgr_OB-fold_dom_sf"/>
</dbReference>
<dbReference type="InterPro" id="IPR006531">
    <property type="entry name" value="Gp5/Vgr_OB"/>
</dbReference>
<dbReference type="Pfam" id="PF04717">
    <property type="entry name" value="Phage_base_V"/>
    <property type="match status" value="1"/>
</dbReference>
<dbReference type="InterPro" id="IPR006533">
    <property type="entry name" value="T6SS_Vgr_RhsGE"/>
</dbReference>
<dbReference type="InterPro" id="IPR018769">
    <property type="entry name" value="VgrG2_DUF2345"/>
</dbReference>
<gene>
    <name evidence="6" type="ORF">E1742_17065</name>
</gene>
<dbReference type="Gene3D" id="4.10.220.110">
    <property type="match status" value="1"/>
</dbReference>
<dbReference type="SUPFAM" id="SSF69255">
    <property type="entry name" value="gp5 N-terminal domain-like"/>
    <property type="match status" value="1"/>
</dbReference>
<dbReference type="EMBL" id="CP038026">
    <property type="protein sequence ID" value="QBQ37693.1"/>
    <property type="molecule type" value="Genomic_DNA"/>
</dbReference>
<evidence type="ECO:0000259" key="5">
    <source>
        <dbReference type="Pfam" id="PF13296"/>
    </source>
</evidence>
<dbReference type="SUPFAM" id="SSF69279">
    <property type="entry name" value="Phage tail proteins"/>
    <property type="match status" value="2"/>
</dbReference>
<feature type="compositionally biased region" description="Basic and acidic residues" evidence="2">
    <location>
        <begin position="1055"/>
        <end position="1064"/>
    </location>
</feature>
<evidence type="ECO:0000256" key="1">
    <source>
        <dbReference type="ARBA" id="ARBA00005558"/>
    </source>
</evidence>
<dbReference type="Proteomes" id="UP000294359">
    <property type="component" value="Chromosome"/>
</dbReference>
<evidence type="ECO:0000259" key="4">
    <source>
        <dbReference type="Pfam" id="PF10106"/>
    </source>
</evidence>
<name>A0ABX5SDT8_9BURK</name>
<organism evidence="6 7">
    <name type="scientific">Pseudoduganella plicata</name>
    <dbReference type="NCBI Taxonomy" id="321984"/>
    <lineage>
        <taxon>Bacteria</taxon>
        <taxon>Pseudomonadati</taxon>
        <taxon>Pseudomonadota</taxon>
        <taxon>Betaproteobacteria</taxon>
        <taxon>Burkholderiales</taxon>
        <taxon>Oxalobacteraceae</taxon>
        <taxon>Telluria group</taxon>
        <taxon>Pseudoduganella</taxon>
    </lineage>
</organism>
<dbReference type="Pfam" id="PF05954">
    <property type="entry name" value="Phage_GPD"/>
    <property type="match status" value="1"/>
</dbReference>
<proteinExistence type="inferred from homology"/>
<accession>A0ABX5SDT8</accession>
<protein>
    <submittedName>
        <fullName evidence="6">Type VI secretion system tip protein VgrG</fullName>
    </submittedName>
</protein>
<feature type="region of interest" description="Disordered" evidence="2">
    <location>
        <begin position="1044"/>
        <end position="1074"/>
    </location>
</feature>
<feature type="region of interest" description="Disordered" evidence="2">
    <location>
        <begin position="451"/>
        <end position="473"/>
    </location>
</feature>
<dbReference type="Pfam" id="PF13296">
    <property type="entry name" value="T6SS_Vgr"/>
    <property type="match status" value="1"/>
</dbReference>
<dbReference type="NCBIfam" id="TIGR03361">
    <property type="entry name" value="VI_Rhs_Vgr"/>
    <property type="match status" value="1"/>
</dbReference>
<evidence type="ECO:0000256" key="2">
    <source>
        <dbReference type="SAM" id="MobiDB-lite"/>
    </source>
</evidence>
<keyword evidence="7" id="KW-1185">Reference proteome</keyword>
<dbReference type="Gene3D" id="2.40.50.230">
    <property type="entry name" value="Gp5 N-terminal domain"/>
    <property type="match status" value="1"/>
</dbReference>